<comment type="caution">
    <text evidence="1">The sequence shown here is derived from an EMBL/GenBank/DDBJ whole genome shotgun (WGS) entry which is preliminary data.</text>
</comment>
<dbReference type="AlphaFoldDB" id="A0ABD0YGZ5"/>
<protein>
    <submittedName>
        <fullName evidence="1">Uncharacterized protein</fullName>
    </submittedName>
</protein>
<organism evidence="1 2">
    <name type="scientific">Ranatra chinensis</name>
    <dbReference type="NCBI Taxonomy" id="642074"/>
    <lineage>
        <taxon>Eukaryota</taxon>
        <taxon>Metazoa</taxon>
        <taxon>Ecdysozoa</taxon>
        <taxon>Arthropoda</taxon>
        <taxon>Hexapoda</taxon>
        <taxon>Insecta</taxon>
        <taxon>Pterygota</taxon>
        <taxon>Neoptera</taxon>
        <taxon>Paraneoptera</taxon>
        <taxon>Hemiptera</taxon>
        <taxon>Heteroptera</taxon>
        <taxon>Panheteroptera</taxon>
        <taxon>Nepomorpha</taxon>
        <taxon>Nepidae</taxon>
        <taxon>Ranatrinae</taxon>
        <taxon>Ranatra</taxon>
    </lineage>
</organism>
<dbReference type="EMBL" id="JBFDAA010000007">
    <property type="protein sequence ID" value="KAL1130563.1"/>
    <property type="molecule type" value="Genomic_DNA"/>
</dbReference>
<name>A0ABD0YGZ5_9HEMI</name>
<gene>
    <name evidence="1" type="ORF">AAG570_011809</name>
</gene>
<proteinExistence type="predicted"/>
<reference evidence="1 2" key="1">
    <citation type="submission" date="2024-07" db="EMBL/GenBank/DDBJ databases">
        <title>Chromosome-level genome assembly of the water stick insect Ranatra chinensis (Heteroptera: Nepidae).</title>
        <authorList>
            <person name="Liu X."/>
        </authorList>
    </citation>
    <scope>NUCLEOTIDE SEQUENCE [LARGE SCALE GENOMIC DNA]</scope>
    <source>
        <strain evidence="1">Cailab_2021Rc</strain>
        <tissue evidence="1">Muscle</tissue>
    </source>
</reference>
<dbReference type="Proteomes" id="UP001558652">
    <property type="component" value="Unassembled WGS sequence"/>
</dbReference>
<keyword evidence="2" id="KW-1185">Reference proteome</keyword>
<sequence>MASKRRNMFYQNKTTEIDPPTLVYLRQVFFFEPDGYEYGLVAHKSFKLCVPSHNNIRDTEWNSHMGMADDDAVVTSPVTTTSSIIAPRIISNPPNPDTWYLFVSDGQRVRDCWDVRRATKGRQIRAGRHYQIFLSPRCSPTSPRIPYPPLTDP</sequence>
<evidence type="ECO:0000313" key="2">
    <source>
        <dbReference type="Proteomes" id="UP001558652"/>
    </source>
</evidence>
<accession>A0ABD0YGZ5</accession>
<evidence type="ECO:0000313" key="1">
    <source>
        <dbReference type="EMBL" id="KAL1130563.1"/>
    </source>
</evidence>